<reference evidence="4" key="1">
    <citation type="submission" date="2015-12" db="EMBL/GenBank/DDBJ databases">
        <authorList>
            <person name="Tikhonova T.V."/>
            <person name="Pavlov A.R."/>
            <person name="Beletsky A.V."/>
            <person name="Mardanov A.V."/>
            <person name="Sorokin D.Y."/>
            <person name="Ravin N.V."/>
            <person name="Popov V.O."/>
        </authorList>
    </citation>
    <scope>NUCLEOTIDE SEQUENCE</scope>
    <source>
        <strain evidence="4">DSM 14787</strain>
    </source>
</reference>
<evidence type="ECO:0000313" key="4">
    <source>
        <dbReference type="EMBL" id="AGA34433.1"/>
    </source>
</evidence>
<dbReference type="HOGENOM" id="CLU_018816_14_5_6"/>
<dbReference type="Gene3D" id="1.10.287.470">
    <property type="entry name" value="Helix hairpin bin"/>
    <property type="match status" value="1"/>
</dbReference>
<keyword evidence="5" id="KW-1185">Reference proteome</keyword>
<feature type="coiled-coil region" evidence="1">
    <location>
        <begin position="97"/>
        <end position="141"/>
    </location>
</feature>
<dbReference type="PANTHER" id="PTHR30469:SF15">
    <property type="entry name" value="HLYD FAMILY OF SECRETION PROTEINS"/>
    <property type="match status" value="1"/>
</dbReference>
<dbReference type="STRING" id="1255043.TVNIR_2795"/>
<dbReference type="SUPFAM" id="SSF111369">
    <property type="entry name" value="HlyD-like secretion proteins"/>
    <property type="match status" value="1"/>
</dbReference>
<dbReference type="InterPro" id="IPR058624">
    <property type="entry name" value="MdtA-like_HH"/>
</dbReference>
<name>L0DZG7_THIND</name>
<dbReference type="Pfam" id="PF25876">
    <property type="entry name" value="HH_MFP_RND"/>
    <property type="match status" value="1"/>
</dbReference>
<proteinExistence type="predicted"/>
<evidence type="ECO:0000313" key="5">
    <source>
        <dbReference type="Proteomes" id="UP000010809"/>
    </source>
</evidence>
<dbReference type="Proteomes" id="UP000010809">
    <property type="component" value="Chromosome"/>
</dbReference>
<accession>L0DZG7</accession>
<dbReference type="GO" id="GO:0015562">
    <property type="term" value="F:efflux transmembrane transporter activity"/>
    <property type="evidence" value="ECO:0007669"/>
    <property type="project" value="TreeGrafter"/>
</dbReference>
<dbReference type="eggNOG" id="COG0845">
    <property type="taxonomic scope" value="Bacteria"/>
</dbReference>
<dbReference type="AlphaFoldDB" id="L0DZG7"/>
<dbReference type="KEGG" id="tni:TVNIR_2795"/>
<dbReference type="Gene3D" id="2.40.30.170">
    <property type="match status" value="1"/>
</dbReference>
<feature type="domain" description="YknX-like C-terminal permuted SH3-like" evidence="3">
    <location>
        <begin position="328"/>
        <end position="395"/>
    </location>
</feature>
<dbReference type="EMBL" id="CP003989">
    <property type="protein sequence ID" value="AGA34433.1"/>
    <property type="molecule type" value="Genomic_DNA"/>
</dbReference>
<dbReference type="OrthoDB" id="9791520at2"/>
<evidence type="ECO:0000259" key="2">
    <source>
        <dbReference type="Pfam" id="PF25876"/>
    </source>
</evidence>
<feature type="domain" description="Multidrug resistance protein MdtA-like alpha-helical hairpin" evidence="2">
    <location>
        <begin position="114"/>
        <end position="188"/>
    </location>
</feature>
<evidence type="ECO:0000259" key="3">
    <source>
        <dbReference type="Pfam" id="PF25989"/>
    </source>
</evidence>
<dbReference type="Pfam" id="PF25989">
    <property type="entry name" value="YknX_C"/>
    <property type="match status" value="1"/>
</dbReference>
<keyword evidence="1" id="KW-0175">Coiled coil</keyword>
<dbReference type="Gene3D" id="2.40.420.20">
    <property type="match status" value="1"/>
</dbReference>
<dbReference type="PANTHER" id="PTHR30469">
    <property type="entry name" value="MULTIDRUG RESISTANCE PROTEIN MDTA"/>
    <property type="match status" value="1"/>
</dbReference>
<sequence length="400" mass="43817">MKWRKKTLWALVLLAAAGLLAWALMPAPVPVSATEVRSGAFVESVEEEGRTRLRDTFTVSAPIAGYLQRVALEAGDPVELAQVVFRMEPLPAPALDARSLEQARENLSAARARLETARANLETERAEASFAESEFERYRQLRERELVSATEMERARSARDRQRAVVRAAEHSVQVARSEVESARAVLDIASGTRPGEDQPLLEVRSPSAGVVLHRHRCCEGAIQAGEPVLEVGDLADLEIQVDLLSMDAVRVRSGMRVTIGGWGGDELLQGRVRRVEPAGFTRVSALGVDEQRVPVIVDFADVQQAAERLGVGFRVEAEFVLWEGEDVTQVPTSALFRVDGRWAVFVVTEGRARERSVQPGRRSGMISQIVDGLSPGETVVTHPGDRVRDGVRVQPQRGG</sequence>
<dbReference type="PATRIC" id="fig|1255043.3.peg.2820"/>
<dbReference type="RefSeq" id="WP_015259544.1">
    <property type="nucleotide sequence ID" value="NC_019902.2"/>
</dbReference>
<dbReference type="InterPro" id="IPR058637">
    <property type="entry name" value="YknX-like_C"/>
</dbReference>
<gene>
    <name evidence="4" type="ordered locus">TVNIR_2795</name>
</gene>
<organism evidence="4 5">
    <name type="scientific">Thioalkalivibrio nitratireducens (strain DSM 14787 / UNIQEM 213 / ALEN2)</name>
    <dbReference type="NCBI Taxonomy" id="1255043"/>
    <lineage>
        <taxon>Bacteria</taxon>
        <taxon>Pseudomonadati</taxon>
        <taxon>Pseudomonadota</taxon>
        <taxon>Gammaproteobacteria</taxon>
        <taxon>Chromatiales</taxon>
        <taxon>Ectothiorhodospiraceae</taxon>
        <taxon>Thioalkalivibrio</taxon>
    </lineage>
</organism>
<dbReference type="GO" id="GO:1990281">
    <property type="term" value="C:efflux pump complex"/>
    <property type="evidence" value="ECO:0007669"/>
    <property type="project" value="TreeGrafter"/>
</dbReference>
<dbReference type="Gene3D" id="2.40.50.100">
    <property type="match status" value="1"/>
</dbReference>
<protein>
    <submittedName>
        <fullName evidence="4">Efflux transporter, RND family, MFP subunit</fullName>
    </submittedName>
</protein>
<evidence type="ECO:0000256" key="1">
    <source>
        <dbReference type="SAM" id="Coils"/>
    </source>
</evidence>